<comment type="similarity">
    <text evidence="2 13">Belongs to the glycosyl hydrolase 63 family.</text>
</comment>
<dbReference type="Pfam" id="PF03200">
    <property type="entry name" value="Glyco_hydro_63"/>
    <property type="match status" value="1"/>
</dbReference>
<comment type="caution">
    <text evidence="18">The sequence shown here is derived from an EMBL/GenBank/DDBJ whole genome shotgun (WGS) entry which is preliminary data.</text>
</comment>
<name>A0A0G2GJW4_9PEZI</name>
<proteinExistence type="inferred from homology"/>
<evidence type="ECO:0000259" key="16">
    <source>
        <dbReference type="Pfam" id="PF03200"/>
    </source>
</evidence>
<dbReference type="InterPro" id="IPR038518">
    <property type="entry name" value="Glyco_hydro_63N_sf"/>
</dbReference>
<comment type="subcellular location">
    <subcellularLocation>
        <location evidence="1 13">Endoplasmic reticulum membrane</location>
        <topology evidence="1 13">Single-pass type II membrane protein</topology>
    </subcellularLocation>
</comment>
<protein>
    <recommendedName>
        <fullName evidence="11 13">Mannosyl-oligosaccharide glucosidase</fullName>
        <ecNumber evidence="11 13">3.2.1.106</ecNumber>
    </recommendedName>
    <alternativeName>
        <fullName evidence="14">Glucosidase I</fullName>
    </alternativeName>
</protein>
<sequence length="851" mass="95953">MRPTRPPSPGRRGGVAQASFRAAATSFAVVVAAILLLLSPAAADEGNERSEAVQQIERASNESLLWGPYKPNLYFGVRPRIPKSLAAGLLWSRVEDFRSVQDNFRHTCEQHEGMAGYGWDEYDPRTGGKQTIHDAGNQVDITTEFVKVPGGEHGGSWGLRVRGAPRADAPDNLKTTVVFYASLEGLGSLEVPVEAADEEGLGRDGDVEIQGQSQGLGAYAIKVTKGKGEHPEERHEAWDEKPLDKTFVTSAQLPEQAMWQVKAVLFAAIKQTVDNFVARFGTEENMPPPEQIYTIAHKPGMGNIHFVQKVFEGPFEFDVLFSSASAPKPITSEDLTDELEAATTAFSKRYNEVMKPQAPFNSDKYDEFSKSMFSNLVGGIGYFYGDARIDRSYASEYDEDNEGFWEEAAEAQSRNKPELEGPYELFTSIPSRPFFPRGFLWDEGFHLIPIVDWDVDLTLEIIKSWFNLMDEDGWIAREQILGAEARNKVPPEFQVQYPHYANPPTLFFILSAFIEKLQAQAPTDGSQQPLVSGEKYTTYLKNREAALQYLRDLYPLLKRHYFWFRRTQSGDIKSYDREAFSTKEGYRWRGRTPRHILTSGLDDYPRAQPPHPGELHVDLIAWVGMMTRNIKDVAAFIGEDDDVAEFAKYENAIMRNIDDLHWSAEEKIHCDATIDDYEESVLVCHKGYVSLFPWLFGLVSDEEKVGSILDLVGDEEEIWSPHGIRSLSKKDELYGTDENYWRSPVWMCINYLVVVRLLETAQSTSPHAQRAAELYAALRKNLVDTVFDSWKDTGFAWEQYDPETGKGQRTQHFTGWTSLVVKVMTFPDGKDLKVGVAPPKEKKAGAGHDEL</sequence>
<dbReference type="Gene3D" id="1.50.10.10">
    <property type="match status" value="1"/>
</dbReference>
<keyword evidence="7" id="KW-1133">Transmembrane helix</keyword>
<dbReference type="InterPro" id="IPR012341">
    <property type="entry name" value="6hp_glycosidase-like_sf"/>
</dbReference>
<keyword evidence="10 13" id="KW-0326">Glycosidase</keyword>
<evidence type="ECO:0000313" key="19">
    <source>
        <dbReference type="Proteomes" id="UP000034182"/>
    </source>
</evidence>
<dbReference type="Pfam" id="PF16923">
    <property type="entry name" value="Glyco_hydro_63N"/>
    <property type="match status" value="1"/>
</dbReference>
<comment type="function">
    <text evidence="13">Cleaves the distal alpha 1,2-linked glucose residue from the Glc(3)Man(9)GlcNAc(2) oligosaccharide precursor.</text>
</comment>
<accession>A0A0G2GJW4</accession>
<dbReference type="InterPro" id="IPR008928">
    <property type="entry name" value="6-hairpin_glycosidase_sf"/>
</dbReference>
<evidence type="ECO:0000256" key="10">
    <source>
        <dbReference type="ARBA" id="ARBA00023295"/>
    </source>
</evidence>
<keyword evidence="5 13" id="KW-0256">Endoplasmic reticulum</keyword>
<keyword evidence="3" id="KW-0812">Transmembrane</keyword>
<dbReference type="FunFam" id="2.70.98.110:FF:000003">
    <property type="entry name" value="Probable mannosyl-oligosaccharide glucosidase"/>
    <property type="match status" value="1"/>
</dbReference>
<dbReference type="InterPro" id="IPR031631">
    <property type="entry name" value="Glyco_hydro_63N"/>
</dbReference>
<evidence type="ECO:0000256" key="11">
    <source>
        <dbReference type="ARBA" id="ARBA00038888"/>
    </source>
</evidence>
<organism evidence="18 19">
    <name type="scientific">Diplodia seriata</name>
    <dbReference type="NCBI Taxonomy" id="420778"/>
    <lineage>
        <taxon>Eukaryota</taxon>
        <taxon>Fungi</taxon>
        <taxon>Dikarya</taxon>
        <taxon>Ascomycota</taxon>
        <taxon>Pezizomycotina</taxon>
        <taxon>Dothideomycetes</taxon>
        <taxon>Dothideomycetes incertae sedis</taxon>
        <taxon>Botryosphaeriales</taxon>
        <taxon>Botryosphaeriaceae</taxon>
        <taxon>Diplodia</taxon>
    </lineage>
</organism>
<evidence type="ECO:0000256" key="12">
    <source>
        <dbReference type="ARBA" id="ARBA00052431"/>
    </source>
</evidence>
<dbReference type="PANTHER" id="PTHR10412:SF11">
    <property type="entry name" value="MANNOSYL-OLIGOSACCHARIDE GLUCOSIDASE"/>
    <property type="match status" value="1"/>
</dbReference>
<dbReference type="EC" id="3.2.1.106" evidence="11 13"/>
<keyword evidence="8" id="KW-0472">Membrane</keyword>
<keyword evidence="6" id="KW-0735">Signal-anchor</keyword>
<dbReference type="GO" id="GO:0006487">
    <property type="term" value="P:protein N-linked glycosylation"/>
    <property type="evidence" value="ECO:0007669"/>
    <property type="project" value="UniProtKB-UniRule"/>
</dbReference>
<dbReference type="Proteomes" id="UP000034182">
    <property type="component" value="Unassembled WGS sequence"/>
</dbReference>
<evidence type="ECO:0000256" key="15">
    <source>
        <dbReference type="SAM" id="SignalP"/>
    </source>
</evidence>
<evidence type="ECO:0000256" key="8">
    <source>
        <dbReference type="ARBA" id="ARBA00023136"/>
    </source>
</evidence>
<keyword evidence="4 13" id="KW-0378">Hydrolase</keyword>
<feature type="domain" description="Glycosyl hydrolase family 63 N-terminal" evidence="17">
    <location>
        <begin position="63"/>
        <end position="293"/>
    </location>
</feature>
<keyword evidence="9 14" id="KW-0325">Glycoprotein</keyword>
<evidence type="ECO:0000256" key="13">
    <source>
        <dbReference type="RuleBase" id="RU368089"/>
    </source>
</evidence>
<feature type="chain" id="PRO_5002544549" description="Mannosyl-oligosaccharide glucosidase" evidence="15">
    <location>
        <begin position="44"/>
        <end position="851"/>
    </location>
</feature>
<keyword evidence="15" id="KW-0732">Signal</keyword>
<evidence type="ECO:0000313" key="18">
    <source>
        <dbReference type="EMBL" id="KKY23798.1"/>
    </source>
</evidence>
<evidence type="ECO:0000256" key="4">
    <source>
        <dbReference type="ARBA" id="ARBA00022801"/>
    </source>
</evidence>
<dbReference type="GO" id="GO:0009311">
    <property type="term" value="P:oligosaccharide metabolic process"/>
    <property type="evidence" value="ECO:0007669"/>
    <property type="project" value="UniProtKB-UniRule"/>
</dbReference>
<dbReference type="SUPFAM" id="SSF48208">
    <property type="entry name" value="Six-hairpin glycosidases"/>
    <property type="match status" value="1"/>
</dbReference>
<dbReference type="FunFam" id="1.50.10.10:FF:000027">
    <property type="entry name" value="Probable mannosyl-oligosaccharide glucosidase"/>
    <property type="match status" value="1"/>
</dbReference>
<dbReference type="EMBL" id="LAQI01000064">
    <property type="protein sequence ID" value="KKY23798.1"/>
    <property type="molecule type" value="Genomic_DNA"/>
</dbReference>
<gene>
    <name evidence="18" type="ORF">UCDDS831_g02829</name>
</gene>
<evidence type="ECO:0000256" key="2">
    <source>
        <dbReference type="ARBA" id="ARBA00010833"/>
    </source>
</evidence>
<dbReference type="PANTHER" id="PTHR10412">
    <property type="entry name" value="MANNOSYL-OLIGOSACCHARIDE GLUCOSIDASE"/>
    <property type="match status" value="1"/>
</dbReference>
<feature type="signal peptide" evidence="15">
    <location>
        <begin position="1"/>
        <end position="43"/>
    </location>
</feature>
<evidence type="ECO:0000256" key="14">
    <source>
        <dbReference type="RuleBase" id="RU369107"/>
    </source>
</evidence>
<comment type="catalytic activity">
    <reaction evidence="12 13">
        <text>N(4)-(alpha-D-Glc-(1-&gt;2)-alpha-D-Glc-(1-&gt;3)-alpha-D-Glc-(1-&gt;3)-alpha-D-Man-(1-&gt;2)-alpha-D-Man-(1-&gt;2)-alpha-D-Man-(1-&gt;3)-[alpha-D-Man-(1-&gt;2)-alpha-D-Man-(1-&gt;3)-[alpha-D-Man-(1-&gt;2)-alpha-D-Man-(1-&gt;6)]-alpha-D-Man-(1-&gt;6)]-beta-D-Man-(1-&gt;4)-beta-D-GlcNAc-(1-&gt;4)-beta-D-GlcNAc)-L-asparaginyl-[protein] + H2O = N(4)-(alpha-D-Glc-(1-&gt;3)-alpha-D-Glc-(1-&gt;3)-alpha-D-Man-(1-&gt;2)-alpha-D-Man-(1-&gt;2)-alpha-D-Man-(1-&gt;3)-[alpha-D-Man-(1-&gt;2)-alpha-D-Man-(1-&gt;3)-[alpha-D-Man-(1-&gt;2)-alpha-D-Man-(1-&gt;6)]-alpha-D-Man-(1-&gt;6)]-beta-D-Man-(1-&gt;4)-beta-D-GlcNAc-(1-&gt;4)-beta-D-GlcNAc)-L-asparaginyl-[protein] + beta-D-glucose</text>
        <dbReference type="Rhea" id="RHEA:55988"/>
        <dbReference type="Rhea" id="RHEA-COMP:12806"/>
        <dbReference type="Rhea" id="RHEA-COMP:14355"/>
        <dbReference type="ChEBI" id="CHEBI:15377"/>
        <dbReference type="ChEBI" id="CHEBI:15903"/>
        <dbReference type="ChEBI" id="CHEBI:59082"/>
        <dbReference type="ChEBI" id="CHEBI:132537"/>
        <dbReference type="EC" id="3.2.1.106"/>
    </reaction>
</comment>
<evidence type="ECO:0000256" key="5">
    <source>
        <dbReference type="ARBA" id="ARBA00022824"/>
    </source>
</evidence>
<evidence type="ECO:0000256" key="7">
    <source>
        <dbReference type="ARBA" id="ARBA00022989"/>
    </source>
</evidence>
<dbReference type="Gene3D" id="2.70.98.110">
    <property type="entry name" value="Glycosyl hydrolase family 63, N-terminal domain"/>
    <property type="match status" value="1"/>
</dbReference>
<evidence type="ECO:0000256" key="3">
    <source>
        <dbReference type="ARBA" id="ARBA00022692"/>
    </source>
</evidence>
<dbReference type="GO" id="GO:0005789">
    <property type="term" value="C:endoplasmic reticulum membrane"/>
    <property type="evidence" value="ECO:0007669"/>
    <property type="project" value="UniProtKB-SubCell"/>
</dbReference>
<dbReference type="InterPro" id="IPR031335">
    <property type="entry name" value="Glyco_hydro_63_C"/>
</dbReference>
<evidence type="ECO:0000256" key="9">
    <source>
        <dbReference type="ARBA" id="ARBA00023180"/>
    </source>
</evidence>
<dbReference type="InterPro" id="IPR004888">
    <property type="entry name" value="Glycoside_hydrolase_63"/>
</dbReference>
<comment type="pathway">
    <text evidence="14">Glycan metabolism; N-glycan degradation.</text>
</comment>
<feature type="domain" description="Glycosyl hydrolase family 63 C-terminal" evidence="16">
    <location>
        <begin position="331"/>
        <end position="825"/>
    </location>
</feature>
<dbReference type="GO" id="GO:0004573">
    <property type="term" value="F:Glc3Man9GlcNAc2 oligosaccharide glucosidase activity"/>
    <property type="evidence" value="ECO:0007669"/>
    <property type="project" value="UniProtKB-UniRule"/>
</dbReference>
<reference evidence="18 19" key="2">
    <citation type="submission" date="2015-05" db="EMBL/GenBank/DDBJ databases">
        <title>Distinctive expansion of gene families associated with plant cell wall degradation and secondary metabolism in the genomes of grapevine trunk pathogens.</title>
        <authorList>
            <person name="Lawrence D.P."/>
            <person name="Travadon R."/>
            <person name="Rolshausen P.E."/>
            <person name="Baumgartner K."/>
        </authorList>
    </citation>
    <scope>NUCLEOTIDE SEQUENCE [LARGE SCALE GENOMIC DNA]</scope>
    <source>
        <strain evidence="18">DS831</strain>
    </source>
</reference>
<evidence type="ECO:0000256" key="6">
    <source>
        <dbReference type="ARBA" id="ARBA00022968"/>
    </source>
</evidence>
<reference evidence="18 19" key="1">
    <citation type="submission" date="2015-03" db="EMBL/GenBank/DDBJ databases">
        <authorList>
            <person name="Morales-Cruz A."/>
            <person name="Amrine K.C."/>
            <person name="Cantu D."/>
        </authorList>
    </citation>
    <scope>NUCLEOTIDE SEQUENCE [LARGE SCALE GENOMIC DNA]</scope>
    <source>
        <strain evidence="18">DS831</strain>
    </source>
</reference>
<dbReference type="AlphaFoldDB" id="A0A0G2GJW4"/>
<evidence type="ECO:0000259" key="17">
    <source>
        <dbReference type="Pfam" id="PF16923"/>
    </source>
</evidence>
<evidence type="ECO:0000256" key="1">
    <source>
        <dbReference type="ARBA" id="ARBA00004648"/>
    </source>
</evidence>